<evidence type="ECO:0000313" key="1">
    <source>
        <dbReference type="EMBL" id="CAF1679504.1"/>
    </source>
</evidence>
<dbReference type="Proteomes" id="UP000663828">
    <property type="component" value="Unassembled WGS sequence"/>
</dbReference>
<dbReference type="EMBL" id="CAJNOR010014709">
    <property type="protein sequence ID" value="CAF1679504.1"/>
    <property type="molecule type" value="Genomic_DNA"/>
</dbReference>
<name>A0A816GVW2_ADIRI</name>
<feature type="non-terminal residue" evidence="1">
    <location>
        <position position="511"/>
    </location>
</feature>
<feature type="non-terminal residue" evidence="1">
    <location>
        <position position="1"/>
    </location>
</feature>
<reference evidence="1" key="1">
    <citation type="submission" date="2021-02" db="EMBL/GenBank/DDBJ databases">
        <authorList>
            <person name="Nowell W R."/>
        </authorList>
    </citation>
    <scope>NUCLEOTIDE SEQUENCE</scope>
</reference>
<organism evidence="1 2">
    <name type="scientific">Adineta ricciae</name>
    <name type="common">Rotifer</name>
    <dbReference type="NCBI Taxonomy" id="249248"/>
    <lineage>
        <taxon>Eukaryota</taxon>
        <taxon>Metazoa</taxon>
        <taxon>Spiralia</taxon>
        <taxon>Gnathifera</taxon>
        <taxon>Rotifera</taxon>
        <taxon>Eurotatoria</taxon>
        <taxon>Bdelloidea</taxon>
        <taxon>Adinetida</taxon>
        <taxon>Adinetidae</taxon>
        <taxon>Adineta</taxon>
    </lineage>
</organism>
<evidence type="ECO:0000313" key="2">
    <source>
        <dbReference type="Proteomes" id="UP000663828"/>
    </source>
</evidence>
<proteinExistence type="predicted"/>
<protein>
    <submittedName>
        <fullName evidence="1">Uncharacterized protein</fullName>
    </submittedName>
</protein>
<dbReference type="AlphaFoldDB" id="A0A816GVW2"/>
<gene>
    <name evidence="1" type="ORF">XAT740_LOCUS60273</name>
</gene>
<sequence>DEANEPQKLKQDYLKSLIDNLPEAKRITIIDYGRTYEGEGLQVQYSFLTEEILSKLIEDIDTISNWRRYRFDENDYKRVSKSLRICTKQNTQEVESLIKPVIECLNSSAYMEVFEKIEFSRSKVASGLVRTNRSLAAKHLFFMRECPEFLIQHHYSEDESEMKSLMDKMMSNTRQIFQDHLHVVTVTATERVLGHTMNTDDDDDEEARIEALGYHIKLLNHFAMQRSLRKECSDQPIIQNIITVLQDDGLLNQLERLSKKRIEFIGQSLTLLNNLILEEQALKLMKSQSFAKTCSQFRSINDKTVQFTSHILLISLNKTSFNDLREIDFLSKTYTEYLCKSVKVPKLCYHCVKLSCLVRNLKIIVEGNDVFRDSLVEQKNGISAIANCVSAYQDSSIESKPVKASSIVQRMKPDAEVLEKIQQLAILIIWRFTYYGPTVIKTLKSNDAFIDQILKVSKQPLRGPAKGNKKSLADSAKETAEQMLWRFGSEKLILHEKKKKQEETTSDRPDE</sequence>
<accession>A0A816GVW2</accession>
<comment type="caution">
    <text evidence="1">The sequence shown here is derived from an EMBL/GenBank/DDBJ whole genome shotgun (WGS) entry which is preliminary data.</text>
</comment>
<keyword evidence="2" id="KW-1185">Reference proteome</keyword>